<evidence type="ECO:0000259" key="3">
    <source>
        <dbReference type="PROSITE" id="PS50011"/>
    </source>
</evidence>
<dbReference type="Proteomes" id="UP001165060">
    <property type="component" value="Unassembled WGS sequence"/>
</dbReference>
<organism evidence="4 5">
    <name type="scientific">Tetraparma gracilis</name>
    <dbReference type="NCBI Taxonomy" id="2962635"/>
    <lineage>
        <taxon>Eukaryota</taxon>
        <taxon>Sar</taxon>
        <taxon>Stramenopiles</taxon>
        <taxon>Ochrophyta</taxon>
        <taxon>Bolidophyceae</taxon>
        <taxon>Parmales</taxon>
        <taxon>Triparmaceae</taxon>
        <taxon>Tetraparma</taxon>
    </lineage>
</organism>
<dbReference type="PROSITE" id="PS50011">
    <property type="entry name" value="PROTEIN_KINASE_DOM"/>
    <property type="match status" value="1"/>
</dbReference>
<keyword evidence="5" id="KW-1185">Reference proteome</keyword>
<keyword evidence="2" id="KW-0067">ATP-binding</keyword>
<evidence type="ECO:0000256" key="2">
    <source>
        <dbReference type="ARBA" id="ARBA00022840"/>
    </source>
</evidence>
<keyword evidence="1" id="KW-0547">Nucleotide-binding</keyword>
<dbReference type="PANTHER" id="PTHR24346:SF30">
    <property type="entry name" value="MATERNAL EMBRYONIC LEUCINE ZIPPER KINASE"/>
    <property type="match status" value="1"/>
</dbReference>
<protein>
    <recommendedName>
        <fullName evidence="3">Protein kinase domain-containing protein</fullName>
    </recommendedName>
</protein>
<dbReference type="InterPro" id="IPR008266">
    <property type="entry name" value="Tyr_kinase_AS"/>
</dbReference>
<dbReference type="SUPFAM" id="SSF56112">
    <property type="entry name" value="Protein kinase-like (PK-like)"/>
    <property type="match status" value="1"/>
</dbReference>
<proteinExistence type="predicted"/>
<dbReference type="SMART" id="SM00220">
    <property type="entry name" value="S_TKc"/>
    <property type="match status" value="1"/>
</dbReference>
<dbReference type="InterPro" id="IPR000719">
    <property type="entry name" value="Prot_kinase_dom"/>
</dbReference>
<dbReference type="EMBL" id="BRYB01006189">
    <property type="protein sequence ID" value="GMI51472.1"/>
    <property type="molecule type" value="Genomic_DNA"/>
</dbReference>
<name>A0ABQ6N974_9STRA</name>
<comment type="caution">
    <text evidence="4">The sequence shown here is derived from an EMBL/GenBank/DDBJ whole genome shotgun (WGS) entry which is preliminary data.</text>
</comment>
<dbReference type="InterPro" id="IPR011009">
    <property type="entry name" value="Kinase-like_dom_sf"/>
</dbReference>
<evidence type="ECO:0000313" key="5">
    <source>
        <dbReference type="Proteomes" id="UP001165060"/>
    </source>
</evidence>
<sequence length="434" mass="47779">MGSTALEADTMCMDHVVCPPPGPSNRTFAPAHPTSFSRDLQPNVKNTWHFEAGVAECFTCPSSPPNALLRREILSVPSKDPIYRFVLIRFLAETVGGGKNSGCEAAGFDGGGVFLAARLTLTESDPDFPGQPVLVEATKEDRVIVKKSSLEAIKSLRERKELESPVTEISAAMYLQGGCFGTQLPSVVPEASVCPTICCFFETCAPNFLYNVMPLRGYDLLSVLTAQIEAHRAPFPAAVGLHVFKQILDLLGFLKEKEVCHRDITLENLLLDTATGKITLIDLGQTTWGRPVAGAGGADRLWVKHHRCGKKDYLAPEVWDRNRCHGSGEDRVYCGFAVDLWQATVCLYTLVVGRYPYGEVPDASLSTEFHAIQCGKMDALIRHQHGGTGKFLPPPECLDFMQRSFRVDLEERVTLEAARNHEWVRNGASRPIPY</sequence>
<evidence type="ECO:0000256" key="1">
    <source>
        <dbReference type="ARBA" id="ARBA00022741"/>
    </source>
</evidence>
<accession>A0ABQ6N974</accession>
<evidence type="ECO:0000313" key="4">
    <source>
        <dbReference type="EMBL" id="GMI51472.1"/>
    </source>
</evidence>
<dbReference type="PANTHER" id="PTHR24346">
    <property type="entry name" value="MAP/MICROTUBULE AFFINITY-REGULATING KINASE"/>
    <property type="match status" value="1"/>
</dbReference>
<dbReference type="Gene3D" id="1.10.510.10">
    <property type="entry name" value="Transferase(Phosphotransferase) domain 1"/>
    <property type="match status" value="1"/>
</dbReference>
<feature type="domain" description="Protein kinase" evidence="3">
    <location>
        <begin position="103"/>
        <end position="424"/>
    </location>
</feature>
<reference evidence="4 5" key="1">
    <citation type="journal article" date="2023" name="Commun. Biol.">
        <title>Genome analysis of Parmales, the sister group of diatoms, reveals the evolutionary specialization of diatoms from phago-mixotrophs to photoautotrophs.</title>
        <authorList>
            <person name="Ban H."/>
            <person name="Sato S."/>
            <person name="Yoshikawa S."/>
            <person name="Yamada K."/>
            <person name="Nakamura Y."/>
            <person name="Ichinomiya M."/>
            <person name="Sato N."/>
            <person name="Blanc-Mathieu R."/>
            <person name="Endo H."/>
            <person name="Kuwata A."/>
            <person name="Ogata H."/>
        </authorList>
    </citation>
    <scope>NUCLEOTIDE SEQUENCE [LARGE SCALE GENOMIC DNA]</scope>
</reference>
<dbReference type="Pfam" id="PF00069">
    <property type="entry name" value="Pkinase"/>
    <property type="match status" value="1"/>
</dbReference>
<gene>
    <name evidence="4" type="ORF">TeGR_g13937</name>
</gene>
<dbReference type="PROSITE" id="PS00109">
    <property type="entry name" value="PROTEIN_KINASE_TYR"/>
    <property type="match status" value="1"/>
</dbReference>